<protein>
    <submittedName>
        <fullName evidence="6">MurR/RpiR family transcriptional regulator</fullName>
    </submittedName>
</protein>
<gene>
    <name evidence="6" type="ORF">H9948_03970</name>
</gene>
<feature type="domain" description="SIS" evidence="5">
    <location>
        <begin position="104"/>
        <end position="247"/>
    </location>
</feature>
<dbReference type="PANTHER" id="PTHR30514:SF1">
    <property type="entry name" value="HTH-TYPE TRANSCRIPTIONAL REGULATOR HEXR-RELATED"/>
    <property type="match status" value="1"/>
</dbReference>
<accession>A0A9D2I1L9</accession>
<dbReference type="Gene3D" id="1.10.10.10">
    <property type="entry name" value="Winged helix-like DNA-binding domain superfamily/Winged helix DNA-binding domain"/>
    <property type="match status" value="1"/>
</dbReference>
<dbReference type="Proteomes" id="UP000886856">
    <property type="component" value="Unassembled WGS sequence"/>
</dbReference>
<dbReference type="InterPro" id="IPR001347">
    <property type="entry name" value="SIS_dom"/>
</dbReference>
<name>A0A9D2I1L9_9LACT</name>
<dbReference type="EMBL" id="DWYW01000084">
    <property type="protein sequence ID" value="HJA89928.1"/>
    <property type="molecule type" value="Genomic_DNA"/>
</dbReference>
<dbReference type="InterPro" id="IPR035472">
    <property type="entry name" value="RpiR-like_SIS"/>
</dbReference>
<keyword evidence="2" id="KW-0238">DNA-binding</keyword>
<dbReference type="InterPro" id="IPR046348">
    <property type="entry name" value="SIS_dom_sf"/>
</dbReference>
<dbReference type="InterPro" id="IPR047640">
    <property type="entry name" value="RpiR-like"/>
</dbReference>
<evidence type="ECO:0000313" key="6">
    <source>
        <dbReference type="EMBL" id="HJA89928.1"/>
    </source>
</evidence>
<dbReference type="PANTHER" id="PTHR30514">
    <property type="entry name" value="GLUCOKINASE"/>
    <property type="match status" value="1"/>
</dbReference>
<reference evidence="6" key="1">
    <citation type="journal article" date="2021" name="PeerJ">
        <title>Extensive microbial diversity within the chicken gut microbiome revealed by metagenomics and culture.</title>
        <authorList>
            <person name="Gilroy R."/>
            <person name="Ravi A."/>
            <person name="Getino M."/>
            <person name="Pursley I."/>
            <person name="Horton D.L."/>
            <person name="Alikhan N.F."/>
            <person name="Baker D."/>
            <person name="Gharbi K."/>
            <person name="Hall N."/>
            <person name="Watson M."/>
            <person name="Adriaenssens E.M."/>
            <person name="Foster-Nyarko E."/>
            <person name="Jarju S."/>
            <person name="Secka A."/>
            <person name="Antonio M."/>
            <person name="Oren A."/>
            <person name="Chaudhuri R.R."/>
            <person name="La Ragione R."/>
            <person name="Hildebrand F."/>
            <person name="Pallen M.J."/>
        </authorList>
    </citation>
    <scope>NUCLEOTIDE SEQUENCE</scope>
    <source>
        <strain evidence="6">CHK171-505</strain>
    </source>
</reference>
<evidence type="ECO:0000313" key="7">
    <source>
        <dbReference type="Proteomes" id="UP000886856"/>
    </source>
</evidence>
<evidence type="ECO:0000256" key="1">
    <source>
        <dbReference type="ARBA" id="ARBA00023015"/>
    </source>
</evidence>
<dbReference type="GO" id="GO:0097367">
    <property type="term" value="F:carbohydrate derivative binding"/>
    <property type="evidence" value="ECO:0007669"/>
    <property type="project" value="InterPro"/>
</dbReference>
<dbReference type="SUPFAM" id="SSF53697">
    <property type="entry name" value="SIS domain"/>
    <property type="match status" value="1"/>
</dbReference>
<evidence type="ECO:0000256" key="3">
    <source>
        <dbReference type="ARBA" id="ARBA00023163"/>
    </source>
</evidence>
<comment type="caution">
    <text evidence="6">The sequence shown here is derived from an EMBL/GenBank/DDBJ whole genome shotgun (WGS) entry which is preliminary data.</text>
</comment>
<dbReference type="Pfam" id="PF01418">
    <property type="entry name" value="HTH_6"/>
    <property type="match status" value="1"/>
</dbReference>
<dbReference type="Pfam" id="PF01380">
    <property type="entry name" value="SIS"/>
    <property type="match status" value="1"/>
</dbReference>
<dbReference type="InterPro" id="IPR000281">
    <property type="entry name" value="HTH_RpiR"/>
</dbReference>
<dbReference type="CDD" id="cd05013">
    <property type="entry name" value="SIS_RpiR"/>
    <property type="match status" value="1"/>
</dbReference>
<sequence length="247" mass="28302">MFDLEKVRSLTATELKVYEYFLQQTSQMVEKNVREIAKDTHVSPATVTRTVSKLGFENIWEIKSHLKKHVNRKANQTLYEPTAIVEEFFKRSLTSEYDEQIKDAVDIILDSELVFFFGVGTSGDIASYAARQFANLGLNAFHIQDANYPFHLMTTSFKRFVIIVCSVTGETWGMINKVEAMKNLNSKIISITNTSHNTLAKLSDVNLAYHLTEEIVDPNHHINITSQIPAVFLLETLARRTYDYRNQ</sequence>
<dbReference type="GO" id="GO:0003700">
    <property type="term" value="F:DNA-binding transcription factor activity"/>
    <property type="evidence" value="ECO:0007669"/>
    <property type="project" value="InterPro"/>
</dbReference>
<evidence type="ECO:0000259" key="5">
    <source>
        <dbReference type="PROSITE" id="PS51464"/>
    </source>
</evidence>
<feature type="domain" description="HTH rpiR-type" evidence="4">
    <location>
        <begin position="1"/>
        <end position="73"/>
    </location>
</feature>
<dbReference type="PROSITE" id="PS51071">
    <property type="entry name" value="HTH_RPIR"/>
    <property type="match status" value="1"/>
</dbReference>
<dbReference type="InterPro" id="IPR036388">
    <property type="entry name" value="WH-like_DNA-bd_sf"/>
</dbReference>
<keyword evidence="3" id="KW-0804">Transcription</keyword>
<evidence type="ECO:0000259" key="4">
    <source>
        <dbReference type="PROSITE" id="PS51071"/>
    </source>
</evidence>
<dbReference type="GO" id="GO:0003677">
    <property type="term" value="F:DNA binding"/>
    <property type="evidence" value="ECO:0007669"/>
    <property type="project" value="UniProtKB-KW"/>
</dbReference>
<keyword evidence="1" id="KW-0805">Transcription regulation</keyword>
<dbReference type="GO" id="GO:1901135">
    <property type="term" value="P:carbohydrate derivative metabolic process"/>
    <property type="evidence" value="ECO:0007669"/>
    <property type="project" value="InterPro"/>
</dbReference>
<dbReference type="AlphaFoldDB" id="A0A9D2I1L9"/>
<dbReference type="SUPFAM" id="SSF46689">
    <property type="entry name" value="Homeodomain-like"/>
    <property type="match status" value="1"/>
</dbReference>
<dbReference type="InterPro" id="IPR009057">
    <property type="entry name" value="Homeodomain-like_sf"/>
</dbReference>
<reference evidence="6" key="2">
    <citation type="submission" date="2021-04" db="EMBL/GenBank/DDBJ databases">
        <authorList>
            <person name="Gilroy R."/>
        </authorList>
    </citation>
    <scope>NUCLEOTIDE SEQUENCE</scope>
    <source>
        <strain evidence="6">CHK171-505</strain>
    </source>
</reference>
<proteinExistence type="predicted"/>
<dbReference type="PROSITE" id="PS51464">
    <property type="entry name" value="SIS"/>
    <property type="match status" value="1"/>
</dbReference>
<evidence type="ECO:0000256" key="2">
    <source>
        <dbReference type="ARBA" id="ARBA00023125"/>
    </source>
</evidence>
<dbReference type="Gene3D" id="3.40.50.10490">
    <property type="entry name" value="Glucose-6-phosphate isomerase like protein, domain 1"/>
    <property type="match status" value="1"/>
</dbReference>
<organism evidence="6 7">
    <name type="scientific">Candidatus Jeotgalibaca merdavium</name>
    <dbReference type="NCBI Taxonomy" id="2838627"/>
    <lineage>
        <taxon>Bacteria</taxon>
        <taxon>Bacillati</taxon>
        <taxon>Bacillota</taxon>
        <taxon>Bacilli</taxon>
        <taxon>Lactobacillales</taxon>
        <taxon>Carnobacteriaceae</taxon>
        <taxon>Jeotgalibaca</taxon>
    </lineage>
</organism>